<sequence length="201" mass="22857">MKTPYHRHVIWKLNHPKEAPAPTFIFPPESNIPKANGSSNLGPDMKETLQEELQNSLELLELEPDSKWTLSSILDIMITLDLGGHYEDILKFFQRLIELDPFREGLYKDMRSKIQIQHVISSWTKSPSKGINLSNLSLTRIDYPQYLFGLKDINLSNNDLRSLTGLHGCLSHCQSLDLSGNPMLKAGKCLVCLKPWSLSRT</sequence>
<dbReference type="OrthoDB" id="1658at2759"/>
<dbReference type="PROSITE" id="PS51450">
    <property type="entry name" value="LRR"/>
    <property type="match status" value="1"/>
</dbReference>
<gene>
    <name evidence="1" type="ORF">FKW44_022442</name>
</gene>
<dbReference type="AlphaFoldDB" id="A0A7T8GNF0"/>
<evidence type="ECO:0000313" key="1">
    <source>
        <dbReference type="EMBL" id="QQP34536.1"/>
    </source>
</evidence>
<dbReference type="Proteomes" id="UP000595437">
    <property type="component" value="Chromosome 17"/>
</dbReference>
<dbReference type="SUPFAM" id="SSF48439">
    <property type="entry name" value="Protein prenylyltransferase"/>
    <property type="match status" value="1"/>
</dbReference>
<protein>
    <submittedName>
        <fullName evidence="1">Geranylgeranyl transferase type-2 subunit alpha</fullName>
    </submittedName>
</protein>
<dbReference type="InterPro" id="IPR032675">
    <property type="entry name" value="LRR_dom_sf"/>
</dbReference>
<dbReference type="InterPro" id="IPR001611">
    <property type="entry name" value="Leu-rich_rpt"/>
</dbReference>
<organism evidence="1 2">
    <name type="scientific">Caligus rogercresseyi</name>
    <name type="common">Sea louse</name>
    <dbReference type="NCBI Taxonomy" id="217165"/>
    <lineage>
        <taxon>Eukaryota</taxon>
        <taxon>Metazoa</taxon>
        <taxon>Ecdysozoa</taxon>
        <taxon>Arthropoda</taxon>
        <taxon>Crustacea</taxon>
        <taxon>Multicrustacea</taxon>
        <taxon>Hexanauplia</taxon>
        <taxon>Copepoda</taxon>
        <taxon>Siphonostomatoida</taxon>
        <taxon>Caligidae</taxon>
        <taxon>Caligus</taxon>
    </lineage>
</organism>
<keyword evidence="2" id="KW-1185">Reference proteome</keyword>
<dbReference type="EMBL" id="CP045906">
    <property type="protein sequence ID" value="QQP34536.1"/>
    <property type="molecule type" value="Genomic_DNA"/>
</dbReference>
<dbReference type="Gene3D" id="1.25.40.120">
    <property type="entry name" value="Protein prenylyltransferase"/>
    <property type="match status" value="1"/>
</dbReference>
<reference evidence="2" key="1">
    <citation type="submission" date="2021-01" db="EMBL/GenBank/DDBJ databases">
        <title>Caligus Genome Assembly.</title>
        <authorList>
            <person name="Gallardo-Escarate C."/>
        </authorList>
    </citation>
    <scope>NUCLEOTIDE SEQUENCE [LARGE SCALE GENOMIC DNA]</scope>
</reference>
<dbReference type="GO" id="GO:0016740">
    <property type="term" value="F:transferase activity"/>
    <property type="evidence" value="ECO:0007669"/>
    <property type="project" value="UniProtKB-KW"/>
</dbReference>
<accession>A0A7T8GNF0</accession>
<name>A0A7T8GNF0_CALRO</name>
<keyword evidence="1" id="KW-0808">Transferase</keyword>
<proteinExistence type="predicted"/>
<evidence type="ECO:0000313" key="2">
    <source>
        <dbReference type="Proteomes" id="UP000595437"/>
    </source>
</evidence>
<dbReference type="SUPFAM" id="SSF52058">
    <property type="entry name" value="L domain-like"/>
    <property type="match status" value="1"/>
</dbReference>
<dbReference type="Gene3D" id="3.80.10.10">
    <property type="entry name" value="Ribonuclease Inhibitor"/>
    <property type="match status" value="1"/>
</dbReference>